<dbReference type="GO" id="GO:0016788">
    <property type="term" value="F:hydrolase activity, acting on ester bonds"/>
    <property type="evidence" value="ECO:0007669"/>
    <property type="project" value="InterPro"/>
</dbReference>
<sequence>MPGQREWKRPSRDIYKDTKTGEYYSVDTQHGRFEHLNKRGQHLGEVDFDFNPTKEMDTSGRHDIRR</sequence>
<dbReference type="EMBL" id="QRMI01000084">
    <property type="protein sequence ID" value="RHJ56412.1"/>
    <property type="molecule type" value="Genomic_DNA"/>
</dbReference>
<evidence type="ECO:0000313" key="3">
    <source>
        <dbReference type="EMBL" id="RHJ56412.1"/>
    </source>
</evidence>
<name>A0A415CSD6_9FIRM</name>
<feature type="region of interest" description="Disordered" evidence="1">
    <location>
        <begin position="44"/>
        <end position="66"/>
    </location>
</feature>
<evidence type="ECO:0000256" key="1">
    <source>
        <dbReference type="SAM" id="MobiDB-lite"/>
    </source>
</evidence>
<dbReference type="Gene3D" id="3.10.380.10">
    <property type="entry name" value="Colicin E3-like ribonuclease domain"/>
    <property type="match status" value="1"/>
</dbReference>
<gene>
    <name evidence="3" type="ORF">DW116_14015</name>
</gene>
<reference evidence="3 4" key="1">
    <citation type="submission" date="2018-08" db="EMBL/GenBank/DDBJ databases">
        <title>A genome reference for cultivated species of the human gut microbiota.</title>
        <authorList>
            <person name="Zou Y."/>
            <person name="Xue W."/>
            <person name="Luo G."/>
        </authorList>
    </citation>
    <scope>NUCLEOTIDE SEQUENCE [LARGE SCALE GENOMIC DNA]</scope>
    <source>
        <strain evidence="3 4">AM09-9</strain>
    </source>
</reference>
<evidence type="ECO:0000313" key="4">
    <source>
        <dbReference type="Proteomes" id="UP000285832"/>
    </source>
</evidence>
<accession>A0A415CSD6</accession>
<evidence type="ECO:0000259" key="2">
    <source>
        <dbReference type="Pfam" id="PF09000"/>
    </source>
</evidence>
<proteinExistence type="predicted"/>
<feature type="compositionally biased region" description="Basic and acidic residues" evidence="1">
    <location>
        <begin position="52"/>
        <end position="66"/>
    </location>
</feature>
<comment type="caution">
    <text evidence="3">The sequence shown here is derived from an EMBL/GenBank/DDBJ whole genome shotgun (WGS) entry which is preliminary data.</text>
</comment>
<protein>
    <recommendedName>
        <fullName evidence="2">Colicin E3-like ribonuclease domain-containing protein</fullName>
    </recommendedName>
</protein>
<dbReference type="InterPro" id="IPR036725">
    <property type="entry name" value="ColE3_ribonuclease_sf"/>
</dbReference>
<dbReference type="GO" id="GO:0003723">
    <property type="term" value="F:RNA binding"/>
    <property type="evidence" value="ECO:0007669"/>
    <property type="project" value="InterPro"/>
</dbReference>
<dbReference type="Proteomes" id="UP000285832">
    <property type="component" value="Unassembled WGS sequence"/>
</dbReference>
<dbReference type="InterPro" id="IPR009105">
    <property type="entry name" value="Colicin_E3_ribonuclease"/>
</dbReference>
<feature type="domain" description="Colicin E3-like ribonuclease" evidence="2">
    <location>
        <begin position="12"/>
        <end position="49"/>
    </location>
</feature>
<dbReference type="AlphaFoldDB" id="A0A415CSD6"/>
<dbReference type="GO" id="GO:0043022">
    <property type="term" value="F:ribosome binding"/>
    <property type="evidence" value="ECO:0007669"/>
    <property type="project" value="InterPro"/>
</dbReference>
<organism evidence="3 4">
    <name type="scientific">[Ruminococcus] lactaris</name>
    <dbReference type="NCBI Taxonomy" id="46228"/>
    <lineage>
        <taxon>Bacteria</taxon>
        <taxon>Bacillati</taxon>
        <taxon>Bacillota</taxon>
        <taxon>Clostridia</taxon>
        <taxon>Lachnospirales</taxon>
        <taxon>Lachnospiraceae</taxon>
        <taxon>Mediterraneibacter</taxon>
    </lineage>
</organism>
<dbReference type="SUPFAM" id="SSF63840">
    <property type="entry name" value="Ribonuclease domain of colicin E3"/>
    <property type="match status" value="1"/>
</dbReference>
<dbReference type="Pfam" id="PF09000">
    <property type="entry name" value="Cytotoxic"/>
    <property type="match status" value="1"/>
</dbReference>